<organism evidence="7 8">
    <name type="scientific">Carsonella ruddii</name>
    <dbReference type="NCBI Taxonomy" id="114186"/>
    <lineage>
        <taxon>Bacteria</taxon>
        <taxon>Pseudomonadati</taxon>
        <taxon>Pseudomonadota</taxon>
        <taxon>Gammaproteobacteria</taxon>
        <taxon>Oceanospirillales</taxon>
        <taxon>Halomonadaceae</taxon>
        <taxon>Zymobacter group</taxon>
        <taxon>Candidatus Carsonella</taxon>
    </lineage>
</organism>
<gene>
    <name evidence="7" type="ORF">BW244_0011</name>
</gene>
<comment type="catalytic activity">
    <reaction evidence="4">
        <text>carbamoyl phosphate + L-ornithine = L-citrulline + phosphate + H(+)</text>
        <dbReference type="Rhea" id="RHEA:19513"/>
        <dbReference type="ChEBI" id="CHEBI:15378"/>
        <dbReference type="ChEBI" id="CHEBI:43474"/>
        <dbReference type="ChEBI" id="CHEBI:46911"/>
        <dbReference type="ChEBI" id="CHEBI:57743"/>
        <dbReference type="ChEBI" id="CHEBI:58228"/>
        <dbReference type="EC" id="2.1.3.3"/>
    </reaction>
</comment>
<dbReference type="GO" id="GO:0019240">
    <property type="term" value="P:citrulline biosynthetic process"/>
    <property type="evidence" value="ECO:0007669"/>
    <property type="project" value="TreeGrafter"/>
</dbReference>
<evidence type="ECO:0000256" key="1">
    <source>
        <dbReference type="ARBA" id="ARBA00007805"/>
    </source>
</evidence>
<proteinExistence type="inferred from homology"/>
<dbReference type="GO" id="GO:0004585">
    <property type="term" value="F:ornithine carbamoyltransferase activity"/>
    <property type="evidence" value="ECO:0007669"/>
    <property type="project" value="UniProtKB-EC"/>
</dbReference>
<dbReference type="PANTHER" id="PTHR45753:SF2">
    <property type="entry name" value="ORNITHINE CARBAMOYLTRANSFERASE"/>
    <property type="match status" value="1"/>
</dbReference>
<dbReference type="SUPFAM" id="SSF53671">
    <property type="entry name" value="Aspartate/ornithine carbamoyltransferase"/>
    <property type="match status" value="1"/>
</dbReference>
<dbReference type="EMBL" id="CP019943">
    <property type="protein sequence ID" value="AQU89429.1"/>
    <property type="molecule type" value="Genomic_DNA"/>
</dbReference>
<dbReference type="GO" id="GO:0042450">
    <property type="term" value="P:L-arginine biosynthetic process via ornithine"/>
    <property type="evidence" value="ECO:0007669"/>
    <property type="project" value="TreeGrafter"/>
</dbReference>
<dbReference type="InterPro" id="IPR006131">
    <property type="entry name" value="Asp_carbamoyltransf_Asp/Orn-bd"/>
</dbReference>
<protein>
    <recommendedName>
        <fullName evidence="2">ornithine carbamoyltransferase</fullName>
        <ecNumber evidence="2">2.1.3.3</ecNumber>
    </recommendedName>
</protein>
<reference evidence="7 8" key="1">
    <citation type="submission" date="2017-02" db="EMBL/GenBank/DDBJ databases">
        <title>Complete Genome of Candidatus Carsonella ruddii strain BC, a Nutritional Endosymbiont of Bactericera cockerelli.</title>
        <authorList>
            <person name="Riley A.B."/>
            <person name="Kim D.H."/>
            <person name="Hansen A.K."/>
        </authorList>
    </citation>
    <scope>NUCLEOTIDE SEQUENCE [LARGE SCALE GENOMIC DNA]</scope>
    <source>
        <strain evidence="7 8">BC</strain>
    </source>
</reference>
<dbReference type="GO" id="GO:0016597">
    <property type="term" value="F:amino acid binding"/>
    <property type="evidence" value="ECO:0007669"/>
    <property type="project" value="InterPro"/>
</dbReference>
<sequence length="301" mass="35852">MNFYNKHLLNDFNFKKYEILSLLENVNKLNCLSFFNKKICILNEKQSLRTINSLINVFNLLNLKFTVINNKHNIKKENIKDFSRTLGLLYDYIFIRSNNDNIIKIISKFSGSIVINLLSNGFHPIQSISDLNMLNKKKIIYLFGDFNSNVFRSIIINLSKLNVNIIIFSPKMYWNFIFLKKIFNKKKIIITEKIIISKKKCLIYNDVWFSMGETSNFINKIKLLINFQINKKILKILKIRKIFHCLPCFKNIKIKKINFESELKENIFESNFTFFEKQINKKISIIKSYIILGEKIFFKIF</sequence>
<evidence type="ECO:0000259" key="6">
    <source>
        <dbReference type="Pfam" id="PF02729"/>
    </source>
</evidence>
<dbReference type="InterPro" id="IPR006132">
    <property type="entry name" value="Asp/Orn_carbamoyltranf_P-bd"/>
</dbReference>
<dbReference type="Proteomes" id="UP000189666">
    <property type="component" value="Chromosome"/>
</dbReference>
<evidence type="ECO:0000256" key="2">
    <source>
        <dbReference type="ARBA" id="ARBA00013007"/>
    </source>
</evidence>
<evidence type="ECO:0000259" key="5">
    <source>
        <dbReference type="Pfam" id="PF00185"/>
    </source>
</evidence>
<comment type="similarity">
    <text evidence="1">Belongs to the aspartate/ornithine carbamoyltransferase superfamily. OTCase family.</text>
</comment>
<evidence type="ECO:0000256" key="4">
    <source>
        <dbReference type="ARBA" id="ARBA00048772"/>
    </source>
</evidence>
<evidence type="ECO:0000256" key="3">
    <source>
        <dbReference type="ARBA" id="ARBA00022679"/>
    </source>
</evidence>
<dbReference type="PANTHER" id="PTHR45753">
    <property type="entry name" value="ORNITHINE CARBAMOYLTRANSFERASE, MITOCHONDRIAL"/>
    <property type="match status" value="1"/>
</dbReference>
<dbReference type="InterPro" id="IPR002292">
    <property type="entry name" value="Orn/put_carbamltrans"/>
</dbReference>
<evidence type="ECO:0000313" key="8">
    <source>
        <dbReference type="Proteomes" id="UP000189666"/>
    </source>
</evidence>
<accession>A0A1U9RRM2</accession>
<dbReference type="Gene3D" id="3.40.50.1370">
    <property type="entry name" value="Aspartate/ornithine carbamoyltransferase"/>
    <property type="match status" value="2"/>
</dbReference>
<name>A0A1U9RRM2_CARRU</name>
<dbReference type="InterPro" id="IPR036901">
    <property type="entry name" value="Asp/Orn_carbamoylTrfase_sf"/>
</dbReference>
<keyword evidence="3 7" id="KW-0808">Transferase</keyword>
<dbReference type="AlphaFoldDB" id="A0A1U9RRM2"/>
<dbReference type="PRINTS" id="PR00102">
    <property type="entry name" value="OTCASE"/>
</dbReference>
<dbReference type="Pfam" id="PF02729">
    <property type="entry name" value="OTCace_N"/>
    <property type="match status" value="1"/>
</dbReference>
<feature type="domain" description="Aspartate/ornithine carbamoyltransferase carbamoyl-P binding" evidence="6">
    <location>
        <begin position="6"/>
        <end position="133"/>
    </location>
</feature>
<evidence type="ECO:0000313" key="7">
    <source>
        <dbReference type="EMBL" id="AQU89429.1"/>
    </source>
</evidence>
<dbReference type="Pfam" id="PF00185">
    <property type="entry name" value="OTCace"/>
    <property type="match status" value="1"/>
</dbReference>
<dbReference type="RefSeq" id="WP_211118499.1">
    <property type="nucleotide sequence ID" value="NZ_CP019943.1"/>
</dbReference>
<dbReference type="EC" id="2.1.3.3" evidence="2"/>
<feature type="domain" description="Aspartate/ornithine carbamoyltransferase Asp/Orn-binding" evidence="5">
    <location>
        <begin position="140"/>
        <end position="288"/>
    </location>
</feature>